<evidence type="ECO:0000313" key="2">
    <source>
        <dbReference type="EMBL" id="MDO7883246.1"/>
    </source>
</evidence>
<protein>
    <submittedName>
        <fullName evidence="2">Uncharacterized protein</fullName>
    </submittedName>
</protein>
<comment type="caution">
    <text evidence="2">The sequence shown here is derived from an EMBL/GenBank/DDBJ whole genome shotgun (WGS) entry which is preliminary data.</text>
</comment>
<gene>
    <name evidence="2" type="ORF">Q5716_13500</name>
</gene>
<evidence type="ECO:0000313" key="3">
    <source>
        <dbReference type="Proteomes" id="UP001241072"/>
    </source>
</evidence>
<accession>A0ABT9BQC5</accession>
<keyword evidence="1" id="KW-0812">Transmembrane</keyword>
<feature type="transmembrane region" description="Helical" evidence="1">
    <location>
        <begin position="29"/>
        <end position="51"/>
    </location>
</feature>
<keyword evidence="1" id="KW-0472">Membrane</keyword>
<dbReference type="Proteomes" id="UP001241072">
    <property type="component" value="Unassembled WGS sequence"/>
</dbReference>
<keyword evidence="1" id="KW-1133">Transmembrane helix</keyword>
<keyword evidence="3" id="KW-1185">Reference proteome</keyword>
<evidence type="ECO:0000256" key="1">
    <source>
        <dbReference type="SAM" id="Phobius"/>
    </source>
</evidence>
<organism evidence="2 3">
    <name type="scientific">Antiquaquibacter soli</name>
    <dbReference type="NCBI Taxonomy" id="3064523"/>
    <lineage>
        <taxon>Bacteria</taxon>
        <taxon>Bacillati</taxon>
        <taxon>Actinomycetota</taxon>
        <taxon>Actinomycetes</taxon>
        <taxon>Micrococcales</taxon>
        <taxon>Microbacteriaceae</taxon>
        <taxon>Antiquaquibacter</taxon>
    </lineage>
</organism>
<reference evidence="2 3" key="1">
    <citation type="submission" date="2023-07" db="EMBL/GenBank/DDBJ databases">
        <title>Protaetiibacter sp. nov WY-16 isolated from soil.</title>
        <authorList>
            <person name="Liu B."/>
            <person name="Wan Y."/>
        </authorList>
    </citation>
    <scope>NUCLEOTIDE SEQUENCE [LARGE SCALE GENOMIC DNA]</scope>
    <source>
        <strain evidence="2 3">WY-16</strain>
    </source>
</reference>
<sequence>MATVDDDEEPELAGYQPHERPLRGPRLRLMMRVVVVLGLVALVLPGILITASTANRTANRTCSIYTDYLAPEAIGFSSRFELVSPSGIGWNCYARLFGGEEVLVAALGLIPGGARIPSFPTEDS</sequence>
<dbReference type="EMBL" id="JAUQUB010000004">
    <property type="protein sequence ID" value="MDO7883246.1"/>
    <property type="molecule type" value="Genomic_DNA"/>
</dbReference>
<proteinExistence type="predicted"/>
<name>A0ABT9BQC5_9MICO</name>